<dbReference type="InterPro" id="IPR050452">
    <property type="entry name" value="Metacaspase"/>
</dbReference>
<dbReference type="Proteomes" id="UP001472677">
    <property type="component" value="Unassembled WGS sequence"/>
</dbReference>
<keyword evidence="3" id="KW-1185">Reference proteome</keyword>
<evidence type="ECO:0000313" key="2">
    <source>
        <dbReference type="EMBL" id="KAK8556802.1"/>
    </source>
</evidence>
<proteinExistence type="inferred from homology"/>
<dbReference type="Gene3D" id="3.40.50.1460">
    <property type="match status" value="1"/>
</dbReference>
<accession>A0ABR2EB70</accession>
<evidence type="ECO:0000313" key="3">
    <source>
        <dbReference type="Proteomes" id="UP001472677"/>
    </source>
</evidence>
<dbReference type="PANTHER" id="PTHR48104">
    <property type="entry name" value="METACASPASE-4"/>
    <property type="match status" value="1"/>
</dbReference>
<organism evidence="2 3">
    <name type="scientific">Hibiscus sabdariffa</name>
    <name type="common">roselle</name>
    <dbReference type="NCBI Taxonomy" id="183260"/>
    <lineage>
        <taxon>Eukaryota</taxon>
        <taxon>Viridiplantae</taxon>
        <taxon>Streptophyta</taxon>
        <taxon>Embryophyta</taxon>
        <taxon>Tracheophyta</taxon>
        <taxon>Spermatophyta</taxon>
        <taxon>Magnoliopsida</taxon>
        <taxon>eudicotyledons</taxon>
        <taxon>Gunneridae</taxon>
        <taxon>Pentapetalae</taxon>
        <taxon>rosids</taxon>
        <taxon>malvids</taxon>
        <taxon>Malvales</taxon>
        <taxon>Malvaceae</taxon>
        <taxon>Malvoideae</taxon>
        <taxon>Hibiscus</taxon>
    </lineage>
</organism>
<gene>
    <name evidence="2" type="ORF">V6N12_003196</name>
</gene>
<protein>
    <submittedName>
        <fullName evidence="2">Uncharacterized protein</fullName>
    </submittedName>
</protein>
<evidence type="ECO:0000256" key="1">
    <source>
        <dbReference type="ARBA" id="ARBA00009005"/>
    </source>
</evidence>
<dbReference type="EMBL" id="JBBPBM010000017">
    <property type="protein sequence ID" value="KAK8556802.1"/>
    <property type="molecule type" value="Genomic_DNA"/>
</dbReference>
<comment type="similarity">
    <text evidence="1">Belongs to the peptidase C14B family.</text>
</comment>
<name>A0ABR2EB70_9ROSI</name>
<dbReference type="PANTHER" id="PTHR48104:SF7">
    <property type="entry name" value="METACASPASE-9"/>
    <property type="match status" value="1"/>
</dbReference>
<sequence>MRKVTGKRKETDENEEIKAAFNVTLKKETVPEFSYSATVTRGHEAIVPCDLNLITDMDLRYLIQKPDEKVSFAILSDSCHSGGLINKDKEQIGPSRVRSRAPPPQVHFKSRGILVGTIWASPKDCSFKDCSALLMDDGGVDFSFATVVDCNGIKLIGAVKT</sequence>
<comment type="caution">
    <text evidence="2">The sequence shown here is derived from an EMBL/GenBank/DDBJ whole genome shotgun (WGS) entry which is preliminary data.</text>
</comment>
<reference evidence="2 3" key="1">
    <citation type="journal article" date="2024" name="G3 (Bethesda)">
        <title>Genome assembly of Hibiscus sabdariffa L. provides insights into metabolisms of medicinal natural products.</title>
        <authorList>
            <person name="Kim T."/>
        </authorList>
    </citation>
    <scope>NUCLEOTIDE SEQUENCE [LARGE SCALE GENOMIC DNA]</scope>
    <source>
        <strain evidence="2">TK-2024</strain>
        <tissue evidence="2">Old leaves</tissue>
    </source>
</reference>